<feature type="region of interest" description="Disordered" evidence="6">
    <location>
        <begin position="165"/>
        <end position="229"/>
    </location>
</feature>
<dbReference type="OrthoDB" id="568096at2759"/>
<evidence type="ECO:0000259" key="7">
    <source>
        <dbReference type="PROSITE" id="PS51032"/>
    </source>
</evidence>
<name>A0A2K1JW43_PHYPA</name>
<dbReference type="GO" id="GO:0003700">
    <property type="term" value="F:DNA-binding transcription factor activity"/>
    <property type="evidence" value="ECO:0007669"/>
    <property type="project" value="InterPro"/>
</dbReference>
<dbReference type="InterPro" id="IPR001471">
    <property type="entry name" value="AP2/ERF_dom"/>
</dbReference>
<dbReference type="Gramene" id="Pp3c11_24520V3.1">
    <property type="protein sequence ID" value="Pp3c11_24520V3.1"/>
    <property type="gene ID" value="Pp3c11_24520"/>
</dbReference>
<dbReference type="Proteomes" id="UP000006727">
    <property type="component" value="Chromosome 11"/>
</dbReference>
<reference evidence="8 10" key="2">
    <citation type="journal article" date="2018" name="Plant J.">
        <title>The Physcomitrella patens chromosome-scale assembly reveals moss genome structure and evolution.</title>
        <authorList>
            <person name="Lang D."/>
            <person name="Ullrich K.K."/>
            <person name="Murat F."/>
            <person name="Fuchs J."/>
            <person name="Jenkins J."/>
            <person name="Haas F.B."/>
            <person name="Piednoel M."/>
            <person name="Gundlach H."/>
            <person name="Van Bel M."/>
            <person name="Meyberg R."/>
            <person name="Vives C."/>
            <person name="Morata J."/>
            <person name="Symeonidi A."/>
            <person name="Hiss M."/>
            <person name="Muchero W."/>
            <person name="Kamisugi Y."/>
            <person name="Saleh O."/>
            <person name="Blanc G."/>
            <person name="Decker E.L."/>
            <person name="van Gessel N."/>
            <person name="Grimwood J."/>
            <person name="Hayes R.D."/>
            <person name="Graham S.W."/>
            <person name="Gunter L.E."/>
            <person name="McDaniel S.F."/>
            <person name="Hoernstein S.N.W."/>
            <person name="Larsson A."/>
            <person name="Li F.W."/>
            <person name="Perroud P.F."/>
            <person name="Phillips J."/>
            <person name="Ranjan P."/>
            <person name="Rokshar D.S."/>
            <person name="Rothfels C.J."/>
            <person name="Schneider L."/>
            <person name="Shu S."/>
            <person name="Stevenson D.W."/>
            <person name="Thummler F."/>
            <person name="Tillich M."/>
            <person name="Villarreal Aguilar J.C."/>
            <person name="Widiez T."/>
            <person name="Wong G.K."/>
            <person name="Wymore A."/>
            <person name="Zhang Y."/>
            <person name="Zimmer A.D."/>
            <person name="Quatrano R.S."/>
            <person name="Mayer K.F.X."/>
            <person name="Goodstein D."/>
            <person name="Casacuberta J.M."/>
            <person name="Vandepoele K."/>
            <person name="Reski R."/>
            <person name="Cuming A.C."/>
            <person name="Tuskan G.A."/>
            <person name="Maumus F."/>
            <person name="Salse J."/>
            <person name="Schmutz J."/>
            <person name="Rensing S.A."/>
        </authorList>
    </citation>
    <scope>NUCLEOTIDE SEQUENCE [LARGE SCALE GENOMIC DNA]</scope>
    <source>
        <strain evidence="9 10">cv. Gransden 2004</strain>
    </source>
</reference>
<dbReference type="PANTHER" id="PTHR31677">
    <property type="entry name" value="AP2 DOMAIN CLASS TRANSCRIPTION FACTOR"/>
    <property type="match status" value="1"/>
</dbReference>
<keyword evidence="3" id="KW-0238">DNA-binding</keyword>
<keyword evidence="2" id="KW-0805">Transcription regulation</keyword>
<comment type="subcellular location">
    <subcellularLocation>
        <location evidence="1">Nucleus</location>
    </subcellularLocation>
</comment>
<dbReference type="SMART" id="SM00380">
    <property type="entry name" value="AP2"/>
    <property type="match status" value="1"/>
</dbReference>
<evidence type="ECO:0000256" key="3">
    <source>
        <dbReference type="ARBA" id="ARBA00023125"/>
    </source>
</evidence>
<reference evidence="8 10" key="1">
    <citation type="journal article" date="2008" name="Science">
        <title>The Physcomitrella genome reveals evolutionary insights into the conquest of land by plants.</title>
        <authorList>
            <person name="Rensing S."/>
            <person name="Lang D."/>
            <person name="Zimmer A."/>
            <person name="Terry A."/>
            <person name="Salamov A."/>
            <person name="Shapiro H."/>
            <person name="Nishiyama T."/>
            <person name="Perroud P.-F."/>
            <person name="Lindquist E."/>
            <person name="Kamisugi Y."/>
            <person name="Tanahashi T."/>
            <person name="Sakakibara K."/>
            <person name="Fujita T."/>
            <person name="Oishi K."/>
            <person name="Shin-I T."/>
            <person name="Kuroki Y."/>
            <person name="Toyoda A."/>
            <person name="Suzuki Y."/>
            <person name="Hashimoto A."/>
            <person name="Yamaguchi K."/>
            <person name="Sugano A."/>
            <person name="Kohara Y."/>
            <person name="Fujiyama A."/>
            <person name="Anterola A."/>
            <person name="Aoki S."/>
            <person name="Ashton N."/>
            <person name="Barbazuk W.B."/>
            <person name="Barker E."/>
            <person name="Bennetzen J."/>
            <person name="Bezanilla M."/>
            <person name="Blankenship R."/>
            <person name="Cho S.H."/>
            <person name="Dutcher S."/>
            <person name="Estelle M."/>
            <person name="Fawcett J.A."/>
            <person name="Gundlach H."/>
            <person name="Hanada K."/>
            <person name="Heyl A."/>
            <person name="Hicks K.A."/>
            <person name="Hugh J."/>
            <person name="Lohr M."/>
            <person name="Mayer K."/>
            <person name="Melkozernov A."/>
            <person name="Murata T."/>
            <person name="Nelson D."/>
            <person name="Pils B."/>
            <person name="Prigge M."/>
            <person name="Reiss B."/>
            <person name="Renner T."/>
            <person name="Rombauts S."/>
            <person name="Rushton P."/>
            <person name="Sanderfoot A."/>
            <person name="Schween G."/>
            <person name="Shiu S.-H."/>
            <person name="Stueber K."/>
            <person name="Theodoulou F.L."/>
            <person name="Tu H."/>
            <person name="Van de Peer Y."/>
            <person name="Verrier P.J."/>
            <person name="Waters E."/>
            <person name="Wood A."/>
            <person name="Yang L."/>
            <person name="Cove D."/>
            <person name="Cuming A."/>
            <person name="Hasebe M."/>
            <person name="Lucas S."/>
            <person name="Mishler D.B."/>
            <person name="Reski R."/>
            <person name="Grigoriev I."/>
            <person name="Quatrano R.S."/>
            <person name="Boore J.L."/>
        </authorList>
    </citation>
    <scope>NUCLEOTIDE SEQUENCE [LARGE SCALE GENOMIC DNA]</scope>
    <source>
        <strain evidence="9 10">cv. Gransden 2004</strain>
    </source>
</reference>
<dbReference type="PROSITE" id="PS51032">
    <property type="entry name" value="AP2_ERF"/>
    <property type="match status" value="1"/>
</dbReference>
<dbReference type="SUPFAM" id="SSF54171">
    <property type="entry name" value="DNA-binding domain"/>
    <property type="match status" value="1"/>
</dbReference>
<dbReference type="InterPro" id="IPR036955">
    <property type="entry name" value="AP2/ERF_dom_sf"/>
</dbReference>
<dbReference type="EnsemblPlants" id="Pp3c11_24520V3.2">
    <property type="protein sequence ID" value="Pp3c11_24520V3.2"/>
    <property type="gene ID" value="Pp3c11_24520"/>
</dbReference>
<dbReference type="FunFam" id="3.30.730.10:FF:000001">
    <property type="entry name" value="Ethylene-responsive transcription factor 2"/>
    <property type="match status" value="1"/>
</dbReference>
<dbReference type="GO" id="GO:0003677">
    <property type="term" value="F:DNA binding"/>
    <property type="evidence" value="ECO:0007669"/>
    <property type="project" value="UniProtKB-KW"/>
</dbReference>
<reference evidence="9" key="3">
    <citation type="submission" date="2020-12" db="UniProtKB">
        <authorList>
            <consortium name="EnsemblPlants"/>
        </authorList>
    </citation>
    <scope>IDENTIFICATION</scope>
</reference>
<keyword evidence="5" id="KW-0539">Nucleus</keyword>
<accession>A0A2K1JW43</accession>
<organism evidence="8">
    <name type="scientific">Physcomitrium patens</name>
    <name type="common">Spreading-leaved earth moss</name>
    <name type="synonym">Physcomitrella patens</name>
    <dbReference type="NCBI Taxonomy" id="3218"/>
    <lineage>
        <taxon>Eukaryota</taxon>
        <taxon>Viridiplantae</taxon>
        <taxon>Streptophyta</taxon>
        <taxon>Embryophyta</taxon>
        <taxon>Bryophyta</taxon>
        <taxon>Bryophytina</taxon>
        <taxon>Bryopsida</taxon>
        <taxon>Funariidae</taxon>
        <taxon>Funariales</taxon>
        <taxon>Funariaceae</taxon>
        <taxon>Physcomitrium</taxon>
    </lineage>
</organism>
<dbReference type="CDD" id="cd00018">
    <property type="entry name" value="AP2"/>
    <property type="match status" value="1"/>
</dbReference>
<dbReference type="PANTHER" id="PTHR31677:SF259">
    <property type="entry name" value="AP2_ERF DOMAIN-CONTAINING PROTEIN"/>
    <property type="match status" value="1"/>
</dbReference>
<feature type="compositionally biased region" description="Polar residues" evidence="6">
    <location>
        <begin position="171"/>
        <end position="186"/>
    </location>
</feature>
<evidence type="ECO:0000256" key="4">
    <source>
        <dbReference type="ARBA" id="ARBA00023163"/>
    </source>
</evidence>
<dbReference type="PaxDb" id="3218-PP1S138_190V6.1"/>
<evidence type="ECO:0000313" key="8">
    <source>
        <dbReference type="EMBL" id="PNR45752.1"/>
    </source>
</evidence>
<dbReference type="KEGG" id="ppp:112288315"/>
<evidence type="ECO:0000256" key="6">
    <source>
        <dbReference type="SAM" id="MobiDB-lite"/>
    </source>
</evidence>
<dbReference type="InterPro" id="IPR016177">
    <property type="entry name" value="DNA-bd_dom_sf"/>
</dbReference>
<dbReference type="AlphaFoldDB" id="A0A2K1JW43"/>
<dbReference type="Pfam" id="PF00847">
    <property type="entry name" value="AP2"/>
    <property type="match status" value="1"/>
</dbReference>
<keyword evidence="4" id="KW-0804">Transcription</keyword>
<evidence type="ECO:0000313" key="9">
    <source>
        <dbReference type="EnsemblPlants" id="Pp3c11_24520V3.1"/>
    </source>
</evidence>
<dbReference type="Gene3D" id="3.30.730.10">
    <property type="entry name" value="AP2/ERF domain"/>
    <property type="match status" value="1"/>
</dbReference>
<evidence type="ECO:0000256" key="5">
    <source>
        <dbReference type="ARBA" id="ARBA00023242"/>
    </source>
</evidence>
<evidence type="ECO:0000256" key="1">
    <source>
        <dbReference type="ARBA" id="ARBA00004123"/>
    </source>
</evidence>
<dbReference type="EMBL" id="ABEU02000011">
    <property type="protein sequence ID" value="PNR45752.1"/>
    <property type="molecule type" value="Genomic_DNA"/>
</dbReference>
<feature type="compositionally biased region" description="Polar residues" evidence="6">
    <location>
        <begin position="207"/>
        <end position="216"/>
    </location>
</feature>
<dbReference type="RefSeq" id="XP_024388171.1">
    <property type="nucleotide sequence ID" value="XM_024532403.2"/>
</dbReference>
<dbReference type="Gramene" id="Pp3c11_24520V3.2">
    <property type="protein sequence ID" value="Pp3c11_24520V3.2"/>
    <property type="gene ID" value="Pp3c11_24520"/>
</dbReference>
<dbReference type="PRINTS" id="PR00367">
    <property type="entry name" value="ETHRSPELEMNT"/>
</dbReference>
<proteinExistence type="predicted"/>
<dbReference type="GO" id="GO:0005634">
    <property type="term" value="C:nucleus"/>
    <property type="evidence" value="ECO:0007669"/>
    <property type="project" value="UniProtKB-SubCell"/>
</dbReference>
<evidence type="ECO:0000313" key="10">
    <source>
        <dbReference type="Proteomes" id="UP000006727"/>
    </source>
</evidence>
<keyword evidence="10" id="KW-1185">Reference proteome</keyword>
<dbReference type="EnsemblPlants" id="Pp3c11_24520V3.1">
    <property type="protein sequence ID" value="Pp3c11_24520V3.1"/>
    <property type="gene ID" value="Pp3c11_24520"/>
</dbReference>
<dbReference type="GeneID" id="112288315"/>
<gene>
    <name evidence="9" type="primary">LOC112288315</name>
    <name evidence="8" type="ORF">PHYPA_015523</name>
</gene>
<sequence>MCSREREKVNKAENPRVKKPLEGRYRGVRKRPWGRYAAEIRDSNTRERRWLGTFDTAEQAALAYDSAARSMRGPKARTNFVYSAHHTCVFSAALAVSGTSKENLLRSVDSRPRKFDWFSALSRSESQRVFVDYNDIGAAHQPSVKSSLDYTEVLKNIERLASAISDPPRSQRVNGLPQTSSASRNHLQGIDSKDTSMKRSSWLPLDSASQVSNPTPTEDEVDKVANSTTPKSNLSCSTVFQPSCEVPWKGFNVGSQQGNVSESGGSTTLDNVVDSMITCHEVTRTLPQNHPYNSFGVGTGSIDQVVSQFVESSPSVVTAGTSSTLAFNSDQCSFSTQISYSDDSSMSMASPPADTASFLDSGVLSRSSEVECLLEARTDEVCSCSSYGLINPSQNPDNLQCMLPLSMRTSSLVPHDLYAESSASCSLQPPAATTGVVHSSDNFPHISEQDQSKTWSTLCELPASWDSSGFLASESIYEKPHLATAWTSECIDLVQPSTLWGYDDCYTYEYLPSFPIFEVWKSSDTTIEV</sequence>
<evidence type="ECO:0000256" key="2">
    <source>
        <dbReference type="ARBA" id="ARBA00023015"/>
    </source>
</evidence>
<feature type="domain" description="AP2/ERF" evidence="7">
    <location>
        <begin position="24"/>
        <end position="81"/>
    </location>
</feature>
<protein>
    <recommendedName>
        <fullName evidence="7">AP2/ERF domain-containing protein</fullName>
    </recommendedName>
</protein>